<reference evidence="1" key="1">
    <citation type="journal article" date="2015" name="Nature">
        <title>Complex archaea that bridge the gap between prokaryotes and eukaryotes.</title>
        <authorList>
            <person name="Spang A."/>
            <person name="Saw J.H."/>
            <person name="Jorgensen S.L."/>
            <person name="Zaremba-Niedzwiedzka K."/>
            <person name="Martijn J."/>
            <person name="Lind A.E."/>
            <person name="van Eijk R."/>
            <person name="Schleper C."/>
            <person name="Guy L."/>
            <person name="Ettema T.J."/>
        </authorList>
    </citation>
    <scope>NUCLEOTIDE SEQUENCE</scope>
</reference>
<accession>A0A0F9NHG8</accession>
<organism evidence="1">
    <name type="scientific">marine sediment metagenome</name>
    <dbReference type="NCBI Taxonomy" id="412755"/>
    <lineage>
        <taxon>unclassified sequences</taxon>
        <taxon>metagenomes</taxon>
        <taxon>ecological metagenomes</taxon>
    </lineage>
</organism>
<dbReference type="SUPFAM" id="SSF56925">
    <property type="entry name" value="OMPA-like"/>
    <property type="match status" value="1"/>
</dbReference>
<sequence>MFKNAKFRVISVIILTTVLFCSASEVFSQDKGLKAKAERANIYLEQDMSSTATDTGEKRTALILFQPEKTRKIRHDVFSLSERSSANASGVSQAPSVEMIPVLKPTISGRVEPQREREMKLKPVEERRRYIKVGVNYFRPSKQIFRDIYGNGVMYRAEICIGIGRGLELWMAGGYFSKNGKLSFTDEGTKLQILPVGWGIKYISTKGNINYYTGIGFNYYQVKETNPIGDVGKGRLGFGGEIGAFKRVTGGLIIDFRMDYYYCKMELANRKIDIGGLTIGIGLGYEF</sequence>
<evidence type="ECO:0008006" key="2">
    <source>
        <dbReference type="Google" id="ProtNLM"/>
    </source>
</evidence>
<dbReference type="AlphaFoldDB" id="A0A0F9NHG8"/>
<name>A0A0F9NHG8_9ZZZZ</name>
<dbReference type="EMBL" id="LAZR01006984">
    <property type="protein sequence ID" value="KKM88255.1"/>
    <property type="molecule type" value="Genomic_DNA"/>
</dbReference>
<dbReference type="InterPro" id="IPR011250">
    <property type="entry name" value="OMP/PagP_B-barrel"/>
</dbReference>
<evidence type="ECO:0000313" key="1">
    <source>
        <dbReference type="EMBL" id="KKM88255.1"/>
    </source>
</evidence>
<proteinExistence type="predicted"/>
<protein>
    <recommendedName>
        <fullName evidence="2">Outer membrane protein beta-barrel domain-containing protein</fullName>
    </recommendedName>
</protein>
<gene>
    <name evidence="1" type="ORF">LCGC14_1260620</name>
</gene>
<comment type="caution">
    <text evidence="1">The sequence shown here is derived from an EMBL/GenBank/DDBJ whole genome shotgun (WGS) entry which is preliminary data.</text>
</comment>